<name>A0A1Q5Q520_9ACTO</name>
<dbReference type="SMART" id="SM00909">
    <property type="entry name" value="Germane"/>
    <property type="match status" value="1"/>
</dbReference>
<evidence type="ECO:0000259" key="2">
    <source>
        <dbReference type="SMART" id="SM00909"/>
    </source>
</evidence>
<evidence type="ECO:0000313" key="3">
    <source>
        <dbReference type="EMBL" id="OKL54928.1"/>
    </source>
</evidence>
<dbReference type="InterPro" id="IPR059026">
    <property type="entry name" value="LpqB_N"/>
</dbReference>
<feature type="chain" id="PRO_5012908638" description="GerMN domain-containing protein" evidence="1">
    <location>
        <begin position="24"/>
        <end position="557"/>
    </location>
</feature>
<dbReference type="Pfam" id="PF10647">
    <property type="entry name" value="Gmad1"/>
    <property type="match status" value="1"/>
</dbReference>
<proteinExistence type="predicted"/>
<reference evidence="4" key="1">
    <citation type="submission" date="2016-12" db="EMBL/GenBank/DDBJ databases">
        <authorList>
            <person name="Meng X."/>
        </authorList>
    </citation>
    <scope>NUCLEOTIDE SEQUENCE [LARGE SCALE GENOMIC DNA]</scope>
    <source>
        <strain evidence="4">DSM 19116</strain>
    </source>
</reference>
<sequence length="557" mass="58261">MRRSRRLLAALAALALAGCTALPDSGPVYTSNPRLPERSEVDVLYSGPTNNAEPREIIEGFLAASAAGYSDEFAAAKLYLTETAALSWDPYAGVDVIDSAEPIPPEEVESGGVRVTSMSLAEVDSRGRYTVRRQPVEVVRTFSLIKNAAGQWRIATLPNGIAIPDVRFEQIFDRVPLYFITPDTEVLVPEARWFPRPHLVSGALAALLSGPSSWLQPGVRTAVPDGTRINGNIATTNDAVTVDLTVPGERPDANQLQLIYTQIQRTIAGSGTVQSVQLRINGTQVIPVAAAPVIEAPNPASQPLAISAGNLVRWNGRDLVPVPNPAGVEGPLASPSAPFDGSAGPIVVLDATGSVRTIPAGQGPSEVLIEGPDLIPPSVDRLGWVWSGPRQARGSLTVTQHAGQSQQVDAPWLDGPEVMRARISADGARALILMRVGTTVVVRVATVIRDENGTPTGLASPEDIVLPTGSVLDADWVGGSDVAILVRDQLASDPAVTIATLGGPRTTLPPIPGATQIASGNSDRSIVVATEIGDLYVRAGAGWSLAASGVTDPNYAG</sequence>
<dbReference type="InterPro" id="IPR018910">
    <property type="entry name" value="LpqB_C"/>
</dbReference>
<evidence type="ECO:0000256" key="1">
    <source>
        <dbReference type="SAM" id="SignalP"/>
    </source>
</evidence>
<dbReference type="Pfam" id="PF25976">
    <property type="entry name" value="LpqB_N"/>
    <property type="match status" value="1"/>
</dbReference>
<keyword evidence="4" id="KW-1185">Reference proteome</keyword>
<dbReference type="EMBL" id="MQVR01000004">
    <property type="protein sequence ID" value="OKL54928.1"/>
    <property type="molecule type" value="Genomic_DNA"/>
</dbReference>
<dbReference type="RefSeq" id="WP_073715586.1">
    <property type="nucleotide sequence ID" value="NZ_MQVR01000004.1"/>
</dbReference>
<dbReference type="InterPro" id="IPR019606">
    <property type="entry name" value="GerMN"/>
</dbReference>
<evidence type="ECO:0000313" key="4">
    <source>
        <dbReference type="Proteomes" id="UP000185628"/>
    </source>
</evidence>
<accession>A0A1Q5Q520</accession>
<protein>
    <recommendedName>
        <fullName evidence="2">GerMN domain-containing protein</fullName>
    </recommendedName>
</protein>
<dbReference type="OrthoDB" id="3226781at2"/>
<feature type="domain" description="GerMN" evidence="2">
    <location>
        <begin position="200"/>
        <end position="289"/>
    </location>
</feature>
<organism evidence="3 4">
    <name type="scientific">Bowdeniella nasicola</name>
    <dbReference type="NCBI Taxonomy" id="208480"/>
    <lineage>
        <taxon>Bacteria</taxon>
        <taxon>Bacillati</taxon>
        <taxon>Actinomycetota</taxon>
        <taxon>Actinomycetes</taxon>
        <taxon>Actinomycetales</taxon>
        <taxon>Actinomycetaceae</taxon>
        <taxon>Bowdeniella</taxon>
    </lineage>
</organism>
<keyword evidence="1" id="KW-0732">Signal</keyword>
<gene>
    <name evidence="3" type="ORF">BSZ39_01230</name>
</gene>
<dbReference type="PROSITE" id="PS51257">
    <property type="entry name" value="PROKAR_LIPOPROTEIN"/>
    <property type="match status" value="1"/>
</dbReference>
<dbReference type="AlphaFoldDB" id="A0A1Q5Q520"/>
<comment type="caution">
    <text evidence="3">The sequence shown here is derived from an EMBL/GenBank/DDBJ whole genome shotgun (WGS) entry which is preliminary data.</text>
</comment>
<feature type="signal peptide" evidence="1">
    <location>
        <begin position="1"/>
        <end position="23"/>
    </location>
</feature>
<dbReference type="Proteomes" id="UP000185628">
    <property type="component" value="Unassembled WGS sequence"/>
</dbReference>
<dbReference type="Pfam" id="PF10646">
    <property type="entry name" value="Germane"/>
    <property type="match status" value="1"/>
</dbReference>